<keyword evidence="1" id="KW-0472">Membrane</keyword>
<accession>A0A1M6XAY0</accession>
<feature type="transmembrane region" description="Helical" evidence="1">
    <location>
        <begin position="35"/>
        <end position="53"/>
    </location>
</feature>
<dbReference type="EMBL" id="FRBT01000001">
    <property type="protein sequence ID" value="SHL03106.1"/>
    <property type="molecule type" value="Genomic_DNA"/>
</dbReference>
<dbReference type="Proteomes" id="UP000184028">
    <property type="component" value="Unassembled WGS sequence"/>
</dbReference>
<reference evidence="3" key="1">
    <citation type="submission" date="2016-11" db="EMBL/GenBank/DDBJ databases">
        <authorList>
            <person name="Varghese N."/>
            <person name="Submissions S."/>
        </authorList>
    </citation>
    <scope>NUCLEOTIDE SEQUENCE [LARGE SCALE GENOMIC DNA]</scope>
    <source>
        <strain evidence="3">DSM 24724</strain>
    </source>
</reference>
<proteinExistence type="predicted"/>
<gene>
    <name evidence="2" type="ORF">SAMN05444484_10167</name>
</gene>
<name>A0A1M6XAY0_9FLAO</name>
<protein>
    <submittedName>
        <fullName evidence="2">Uncharacterized protein</fullName>
    </submittedName>
</protein>
<evidence type="ECO:0000313" key="2">
    <source>
        <dbReference type="EMBL" id="SHL03106.1"/>
    </source>
</evidence>
<dbReference type="AlphaFoldDB" id="A0A1M6XAY0"/>
<sequence length="59" mass="6440">MQNIEIGISMIIFGTGVVIFMTKRPPSYPLTSVNFQGYAGGIAFILLGVICILKELHLL</sequence>
<evidence type="ECO:0000313" key="3">
    <source>
        <dbReference type="Proteomes" id="UP000184028"/>
    </source>
</evidence>
<organism evidence="2 3">
    <name type="scientific">Flavobacterium chilense</name>
    <dbReference type="NCBI Taxonomy" id="946677"/>
    <lineage>
        <taxon>Bacteria</taxon>
        <taxon>Pseudomonadati</taxon>
        <taxon>Bacteroidota</taxon>
        <taxon>Flavobacteriia</taxon>
        <taxon>Flavobacteriales</taxon>
        <taxon>Flavobacteriaceae</taxon>
        <taxon>Flavobacterium</taxon>
    </lineage>
</organism>
<keyword evidence="1" id="KW-1133">Transmembrane helix</keyword>
<keyword evidence="1" id="KW-0812">Transmembrane</keyword>
<feature type="transmembrane region" description="Helical" evidence="1">
    <location>
        <begin position="7"/>
        <end position="23"/>
    </location>
</feature>
<keyword evidence="3" id="KW-1185">Reference proteome</keyword>
<evidence type="ECO:0000256" key="1">
    <source>
        <dbReference type="SAM" id="Phobius"/>
    </source>
</evidence>